<dbReference type="RefSeq" id="WP_305933569.1">
    <property type="nucleotide sequence ID" value="NZ_JAVAIM010000002.1"/>
</dbReference>
<protein>
    <submittedName>
        <fullName evidence="2">Transglutaminase-like cysteine peptidase</fullName>
    </submittedName>
</protein>
<dbReference type="Gene3D" id="3.10.620.30">
    <property type="match status" value="1"/>
</dbReference>
<keyword evidence="1" id="KW-0732">Signal</keyword>
<comment type="caution">
    <text evidence="2">The sequence shown here is derived from an EMBL/GenBank/DDBJ whole genome shotgun (WGS) entry which is preliminary data.</text>
</comment>
<dbReference type="InterPro" id="IPR010319">
    <property type="entry name" value="Transglutaminase-like_Cys_pept"/>
</dbReference>
<dbReference type="PANTHER" id="PTHR39327:SF1">
    <property type="entry name" value="BLR5470 PROTEIN"/>
    <property type="match status" value="1"/>
</dbReference>
<organism evidence="2 3">
    <name type="scientific">Qipengyuania profundimaris</name>
    <dbReference type="NCBI Taxonomy" id="3067652"/>
    <lineage>
        <taxon>Bacteria</taxon>
        <taxon>Pseudomonadati</taxon>
        <taxon>Pseudomonadota</taxon>
        <taxon>Alphaproteobacteria</taxon>
        <taxon>Sphingomonadales</taxon>
        <taxon>Erythrobacteraceae</taxon>
        <taxon>Qipengyuania</taxon>
    </lineage>
</organism>
<dbReference type="Pfam" id="PF06035">
    <property type="entry name" value="Peptidase_C93"/>
    <property type="match status" value="1"/>
</dbReference>
<dbReference type="EMBL" id="JAVAIM010000002">
    <property type="protein sequence ID" value="MDP4576324.1"/>
    <property type="molecule type" value="Genomic_DNA"/>
</dbReference>
<feature type="chain" id="PRO_5046077531" evidence="1">
    <location>
        <begin position="32"/>
        <end position="322"/>
    </location>
</feature>
<evidence type="ECO:0000313" key="2">
    <source>
        <dbReference type="EMBL" id="MDP4576324.1"/>
    </source>
</evidence>
<evidence type="ECO:0000256" key="1">
    <source>
        <dbReference type="SAM" id="SignalP"/>
    </source>
</evidence>
<sequence>MEKRLTFPNRKVIATLGLGLSAWMTAAPATAQVYAPMILPALSSALSTGVCPVAASASLASSGPTGTGVSKASAILGGASSALETIRARQDGFETMGPLMPGAGTAEPPVETMSTTAALALPPMAECASSPGTALARLAQLSSPIADTSLPGANDFLASRRVPIATTNFDASWDRVNRERGSVGRSARQLLGQSEGLEDKLAIVNRWVNQRIAYREDSDLFGQADYWAGPRQTLRLGQGDCEDYALLKMHMLAAAGVPREDMFLTITRDLVRRADHAVLIVRTADGFRMLDNASDAVLDASSANDYRPVLSFSGRKSWLHGY</sequence>
<dbReference type="Proteomes" id="UP001240639">
    <property type="component" value="Unassembled WGS sequence"/>
</dbReference>
<evidence type="ECO:0000313" key="3">
    <source>
        <dbReference type="Proteomes" id="UP001240639"/>
    </source>
</evidence>
<proteinExistence type="predicted"/>
<dbReference type="PANTHER" id="PTHR39327">
    <property type="match status" value="1"/>
</dbReference>
<keyword evidence="3" id="KW-1185">Reference proteome</keyword>
<dbReference type="InterPro" id="IPR038765">
    <property type="entry name" value="Papain-like_cys_pep_sf"/>
</dbReference>
<gene>
    <name evidence="2" type="ORF">Q9K02_14375</name>
</gene>
<reference evidence="2 3" key="1">
    <citation type="submission" date="2023-08" db="EMBL/GenBank/DDBJ databases">
        <title>genomic of G39.</title>
        <authorList>
            <person name="Wang Y."/>
        </authorList>
    </citation>
    <scope>NUCLEOTIDE SEQUENCE [LARGE SCALE GENOMIC DNA]</scope>
    <source>
        <strain evidence="2 3">G39</strain>
    </source>
</reference>
<dbReference type="SUPFAM" id="SSF54001">
    <property type="entry name" value="Cysteine proteinases"/>
    <property type="match status" value="1"/>
</dbReference>
<name>A0ABT9HT40_9SPHN</name>
<feature type="signal peptide" evidence="1">
    <location>
        <begin position="1"/>
        <end position="31"/>
    </location>
</feature>
<accession>A0ABT9HT40</accession>